<sequence>MPLPGLAPQCARNCCGVVQARLGEDQEWANKTANWFVGAWNTVKSWFSARDLVISSYSDWYRVGWGLGNDGSKPTSEWVARDFHITPYRLYKQQVTFTYTFELCIRVSSMKPARTYEFATTEPGIYTLTALWNGDWSVGFNDPSDEPRVVEIRTRND</sequence>
<protein>
    <submittedName>
        <fullName evidence="1">Uncharacterized protein</fullName>
    </submittedName>
</protein>
<evidence type="ECO:0000313" key="2">
    <source>
        <dbReference type="Proteomes" id="UP000009097"/>
    </source>
</evidence>
<dbReference type="VEuPathDB" id="FungiDB:FOXG_20820"/>
<dbReference type="EMBL" id="DS231712">
    <property type="protein sequence ID" value="KNB13454.1"/>
    <property type="molecule type" value="Genomic_DNA"/>
</dbReference>
<reference evidence="1" key="1">
    <citation type="submission" date="2007-04" db="EMBL/GenBank/DDBJ databases">
        <authorList>
            <consortium name="The Broad Institute Genome Sequencing Platform"/>
            <person name="Birren B."/>
            <person name="Lander E."/>
            <person name="Galagan J."/>
            <person name="Nusbaum C."/>
            <person name="Devon K."/>
            <person name="Ma L.-J."/>
            <person name="Jaffe D."/>
            <person name="Butler J."/>
            <person name="Alvarez P."/>
            <person name="Gnerre S."/>
            <person name="Grabherr M."/>
            <person name="Kleber M."/>
            <person name="Mauceli E."/>
            <person name="Brockman W."/>
            <person name="MacCallum I.A."/>
            <person name="Young S."/>
            <person name="LaButti K."/>
            <person name="DeCaprio D."/>
            <person name="Crawford M."/>
            <person name="Koehrsen M."/>
            <person name="Engels R."/>
            <person name="Montgomery P."/>
            <person name="Pearson M."/>
            <person name="Howarth C."/>
            <person name="Larson L."/>
            <person name="White J."/>
            <person name="O'Leary S."/>
            <person name="Kodira C."/>
            <person name="Zeng Q."/>
            <person name="Yandava C."/>
            <person name="Alvarado L."/>
            <person name="Kistler C."/>
            <person name="Shim W.-B."/>
            <person name="Kang S."/>
            <person name="Woloshuk C."/>
        </authorList>
    </citation>
    <scope>NUCLEOTIDE SEQUENCE</scope>
    <source>
        <strain evidence="1">4287</strain>
    </source>
</reference>
<dbReference type="GeneID" id="28961526"/>
<gene>
    <name evidence="1" type="ORF">FOXG_20820</name>
</gene>
<dbReference type="AlphaFoldDB" id="A0A0J9VR30"/>
<proteinExistence type="predicted"/>
<evidence type="ECO:0000313" key="1">
    <source>
        <dbReference type="EMBL" id="KNB13454.1"/>
    </source>
</evidence>
<accession>A0A0J9VR30</accession>
<dbReference type="OrthoDB" id="10268592at2759"/>
<dbReference type="RefSeq" id="XP_018251499.1">
    <property type="nucleotide sequence ID" value="XM_018401127.1"/>
</dbReference>
<name>A0A0J9VR30_FUSO4</name>
<dbReference type="KEGG" id="fox:FOXG_20820"/>
<dbReference type="Proteomes" id="UP000009097">
    <property type="component" value="Unassembled WGS sequence"/>
</dbReference>
<reference evidence="1" key="2">
    <citation type="journal article" date="2010" name="Nature">
        <title>Comparative genomics reveals mobile pathogenicity chromosomes in Fusarium.</title>
        <authorList>
            <person name="Ma L.J."/>
            <person name="van der Does H.C."/>
            <person name="Borkovich K.A."/>
            <person name="Coleman J.J."/>
            <person name="Daboussi M.J."/>
            <person name="Di Pietro A."/>
            <person name="Dufresne M."/>
            <person name="Freitag M."/>
            <person name="Grabherr M."/>
            <person name="Henrissat B."/>
            <person name="Houterman P.M."/>
            <person name="Kang S."/>
            <person name="Shim W.B."/>
            <person name="Woloshuk C."/>
            <person name="Xie X."/>
            <person name="Xu J.R."/>
            <person name="Antoniw J."/>
            <person name="Baker S.E."/>
            <person name="Bluhm B.H."/>
            <person name="Breakspear A."/>
            <person name="Brown D.W."/>
            <person name="Butchko R.A."/>
            <person name="Chapman S."/>
            <person name="Coulson R."/>
            <person name="Coutinho P.M."/>
            <person name="Danchin E.G."/>
            <person name="Diener A."/>
            <person name="Gale L.R."/>
            <person name="Gardiner D.M."/>
            <person name="Goff S."/>
            <person name="Hammond-Kosack K.E."/>
            <person name="Hilburn K."/>
            <person name="Hua-Van A."/>
            <person name="Jonkers W."/>
            <person name="Kazan K."/>
            <person name="Kodira C.D."/>
            <person name="Koehrsen M."/>
            <person name="Kumar L."/>
            <person name="Lee Y.H."/>
            <person name="Li L."/>
            <person name="Manners J.M."/>
            <person name="Miranda-Saavedra D."/>
            <person name="Mukherjee M."/>
            <person name="Park G."/>
            <person name="Park J."/>
            <person name="Park S.Y."/>
            <person name="Proctor R.H."/>
            <person name="Regev A."/>
            <person name="Ruiz-Roldan M.C."/>
            <person name="Sain D."/>
            <person name="Sakthikumar S."/>
            <person name="Sykes S."/>
            <person name="Schwartz D.C."/>
            <person name="Turgeon B.G."/>
            <person name="Wapinski I."/>
            <person name="Yoder O."/>
            <person name="Young S."/>
            <person name="Zeng Q."/>
            <person name="Zhou S."/>
            <person name="Galagan J."/>
            <person name="Cuomo C.A."/>
            <person name="Kistler H.C."/>
            <person name="Rep M."/>
        </authorList>
    </citation>
    <scope>NUCLEOTIDE SEQUENCE [LARGE SCALE GENOMIC DNA]</scope>
    <source>
        <strain evidence="1">4287</strain>
    </source>
</reference>
<organism evidence="1 2">
    <name type="scientific">Fusarium oxysporum f. sp. lycopersici (strain 4287 / CBS 123668 / FGSC 9935 / NRRL 34936)</name>
    <name type="common">Fusarium vascular wilt of tomato</name>
    <dbReference type="NCBI Taxonomy" id="426428"/>
    <lineage>
        <taxon>Eukaryota</taxon>
        <taxon>Fungi</taxon>
        <taxon>Dikarya</taxon>
        <taxon>Ascomycota</taxon>
        <taxon>Pezizomycotina</taxon>
        <taxon>Sordariomycetes</taxon>
        <taxon>Hypocreomycetidae</taxon>
        <taxon>Hypocreales</taxon>
        <taxon>Nectriaceae</taxon>
        <taxon>Fusarium</taxon>
        <taxon>Fusarium oxysporum species complex</taxon>
    </lineage>
</organism>